<protein>
    <submittedName>
        <fullName evidence="1">Uncharacterized protein</fullName>
    </submittedName>
</protein>
<dbReference type="AlphaFoldDB" id="A0A9I9DUB1"/>
<evidence type="ECO:0000313" key="1">
    <source>
        <dbReference type="EnsemblPlants" id="MELO3C023900.2.1"/>
    </source>
</evidence>
<sequence>MISGRSSAVEPLHKSRAIDLTTVEGGEATKLTTVEGVETGTRVESRRQVQGHGGSHELAVVDRLGAIRRTTMDGDGATRHAIMDKVEAA</sequence>
<name>A0A9I9DUB1_CUCME</name>
<dbReference type="EnsemblPlants" id="MELO3C023900.2.1">
    <property type="protein sequence ID" value="MELO3C023900.2.1"/>
    <property type="gene ID" value="MELO3C023900.2"/>
</dbReference>
<accession>A0A9I9DUB1</accession>
<proteinExistence type="predicted"/>
<dbReference type="Gramene" id="MELO3C023900.2.1">
    <property type="protein sequence ID" value="MELO3C023900.2.1"/>
    <property type="gene ID" value="MELO3C023900.2"/>
</dbReference>
<reference evidence="1" key="1">
    <citation type="submission" date="2023-03" db="UniProtKB">
        <authorList>
            <consortium name="EnsemblPlants"/>
        </authorList>
    </citation>
    <scope>IDENTIFICATION</scope>
</reference>
<organism evidence="1">
    <name type="scientific">Cucumis melo</name>
    <name type="common">Muskmelon</name>
    <dbReference type="NCBI Taxonomy" id="3656"/>
    <lineage>
        <taxon>Eukaryota</taxon>
        <taxon>Viridiplantae</taxon>
        <taxon>Streptophyta</taxon>
        <taxon>Embryophyta</taxon>
        <taxon>Tracheophyta</taxon>
        <taxon>Spermatophyta</taxon>
        <taxon>Magnoliopsida</taxon>
        <taxon>eudicotyledons</taxon>
        <taxon>Gunneridae</taxon>
        <taxon>Pentapetalae</taxon>
        <taxon>rosids</taxon>
        <taxon>fabids</taxon>
        <taxon>Cucurbitales</taxon>
        <taxon>Cucurbitaceae</taxon>
        <taxon>Benincaseae</taxon>
        <taxon>Cucumis</taxon>
    </lineage>
</organism>